<dbReference type="InterPro" id="IPR036397">
    <property type="entry name" value="RNaseH_sf"/>
</dbReference>
<comment type="caution">
    <text evidence="3">The sequence shown here is derived from an EMBL/GenBank/DDBJ whole genome shotgun (WGS) entry which is preliminary data.</text>
</comment>
<dbReference type="PANTHER" id="PTHR48475:SF1">
    <property type="entry name" value="RNASE H TYPE-1 DOMAIN-CONTAINING PROTEIN"/>
    <property type="match status" value="1"/>
</dbReference>
<feature type="domain" description="Retrovirus-related Pol polyprotein from transposon TNT 1-94-like beta-barrel" evidence="2">
    <location>
        <begin position="334"/>
        <end position="368"/>
    </location>
</feature>
<name>A0AA88VNI6_9ASTE</name>
<dbReference type="Pfam" id="PF13976">
    <property type="entry name" value="gag_pre-integrs"/>
    <property type="match status" value="1"/>
</dbReference>
<reference evidence="3" key="1">
    <citation type="submission" date="2022-12" db="EMBL/GenBank/DDBJ databases">
        <title>Draft genome assemblies for two species of Escallonia (Escalloniales).</title>
        <authorList>
            <person name="Chanderbali A."/>
            <person name="Dervinis C."/>
            <person name="Anghel I."/>
            <person name="Soltis D."/>
            <person name="Soltis P."/>
            <person name="Zapata F."/>
        </authorList>
    </citation>
    <scope>NUCLEOTIDE SEQUENCE</scope>
    <source>
        <strain evidence="3">UCBG64.0493</strain>
        <tissue evidence="3">Leaf</tissue>
    </source>
</reference>
<feature type="domain" description="GAG-pre-integrase" evidence="1">
    <location>
        <begin position="395"/>
        <end position="453"/>
    </location>
</feature>
<sequence length="456" mass="51268">MVYKNKRSWNERLFEALWAFQTTFGTSTRATPYALVFGSEAVLPLEVQIPSLRIAIQESLTNEESVQIRLAELEIPMRKKAYCSAESRDISTMHGKCLQQKRGSSKSAIIFSNDSSWSDNVLRPKFGKFHTLFEKRGNSYFGSTSSKGIMQLLRRIKVPQPILWKLCALQTFYSSHSPFLNPCGLHARGVKGILRFTRIEEVYFKPQRASHTDDEQTLTYLEKARLSDDPCWTGVGHHYKQEKACLWLIVHVEHMSYDSASQSIHRGTERELVLAASQLMKDEDACCSNSARVVESVTVETTLPDTMSADEKEDILEKAHSALLLCLADNVLRKIRMHDSIVRTLSDVRHIPELRKNLISLGTLNSNSCSYRAVGGVMRIMKGALVVMKGLKQNGLYLLQGSTVTGAAEIASSSDIDSDTTKLWHMRLGHMSERGMDMLSKQGLLGSKKIGKLDFL</sequence>
<dbReference type="EMBL" id="JAVXUP010001497">
    <property type="protein sequence ID" value="KAK3010914.1"/>
    <property type="molecule type" value="Genomic_DNA"/>
</dbReference>
<proteinExistence type="predicted"/>
<dbReference type="AlphaFoldDB" id="A0AA88VNI6"/>
<evidence type="ECO:0000313" key="4">
    <source>
        <dbReference type="Proteomes" id="UP001188597"/>
    </source>
</evidence>
<protein>
    <recommendedName>
        <fullName evidence="5">GAG-pre-integrase domain-containing protein</fullName>
    </recommendedName>
</protein>
<evidence type="ECO:0000313" key="3">
    <source>
        <dbReference type="EMBL" id="KAK3010914.1"/>
    </source>
</evidence>
<dbReference type="Gene3D" id="3.30.420.10">
    <property type="entry name" value="Ribonuclease H-like superfamily/Ribonuclease H"/>
    <property type="match status" value="1"/>
</dbReference>
<keyword evidence="4" id="KW-1185">Reference proteome</keyword>
<gene>
    <name evidence="3" type="ORF">RJ639_011020</name>
</gene>
<evidence type="ECO:0000259" key="1">
    <source>
        <dbReference type="Pfam" id="PF13976"/>
    </source>
</evidence>
<dbReference type="Pfam" id="PF22936">
    <property type="entry name" value="Pol_BBD"/>
    <property type="match status" value="1"/>
</dbReference>
<dbReference type="GO" id="GO:0003676">
    <property type="term" value="F:nucleic acid binding"/>
    <property type="evidence" value="ECO:0007669"/>
    <property type="project" value="InterPro"/>
</dbReference>
<dbReference type="PANTHER" id="PTHR48475">
    <property type="entry name" value="RIBONUCLEASE H"/>
    <property type="match status" value="1"/>
</dbReference>
<dbReference type="Proteomes" id="UP001188597">
    <property type="component" value="Unassembled WGS sequence"/>
</dbReference>
<dbReference type="InterPro" id="IPR025724">
    <property type="entry name" value="GAG-pre-integrase_dom"/>
</dbReference>
<dbReference type="InterPro" id="IPR054722">
    <property type="entry name" value="PolX-like_BBD"/>
</dbReference>
<evidence type="ECO:0000259" key="2">
    <source>
        <dbReference type="Pfam" id="PF22936"/>
    </source>
</evidence>
<organism evidence="3 4">
    <name type="scientific">Escallonia herrerae</name>
    <dbReference type="NCBI Taxonomy" id="1293975"/>
    <lineage>
        <taxon>Eukaryota</taxon>
        <taxon>Viridiplantae</taxon>
        <taxon>Streptophyta</taxon>
        <taxon>Embryophyta</taxon>
        <taxon>Tracheophyta</taxon>
        <taxon>Spermatophyta</taxon>
        <taxon>Magnoliopsida</taxon>
        <taxon>eudicotyledons</taxon>
        <taxon>Gunneridae</taxon>
        <taxon>Pentapetalae</taxon>
        <taxon>asterids</taxon>
        <taxon>campanulids</taxon>
        <taxon>Escalloniales</taxon>
        <taxon>Escalloniaceae</taxon>
        <taxon>Escallonia</taxon>
    </lineage>
</organism>
<evidence type="ECO:0008006" key="5">
    <source>
        <dbReference type="Google" id="ProtNLM"/>
    </source>
</evidence>
<accession>A0AA88VNI6</accession>